<dbReference type="AlphaFoldDB" id="W5TLK1"/>
<dbReference type="EMBL" id="CP006850">
    <property type="protein sequence ID" value="AHH20014.1"/>
    <property type="molecule type" value="Genomic_DNA"/>
</dbReference>
<comment type="catalytic activity">
    <reaction evidence="1">
        <text>a monocarboxylic acid amide + H2O = a monocarboxylate + NH4(+)</text>
        <dbReference type="Rhea" id="RHEA:12020"/>
        <dbReference type="ChEBI" id="CHEBI:15377"/>
        <dbReference type="ChEBI" id="CHEBI:28938"/>
        <dbReference type="ChEBI" id="CHEBI:35757"/>
        <dbReference type="ChEBI" id="CHEBI:83628"/>
        <dbReference type="EC" id="3.5.1.4"/>
    </reaction>
</comment>
<protein>
    <recommendedName>
        <fullName evidence="3">amidase</fullName>
        <ecNumber evidence="3">3.5.1.4</ecNumber>
    </recommendedName>
</protein>
<gene>
    <name evidence="5" type="ORF">NONO_c52300</name>
</gene>
<reference evidence="5 6" key="1">
    <citation type="journal article" date="2014" name="Appl. Environ. Microbiol.">
        <title>Insights into the Microbial Degradation of Rubber and Gutta-Percha by Analysis of the Complete Genome of Nocardia nova SH22a.</title>
        <authorList>
            <person name="Luo Q."/>
            <person name="Hiessl S."/>
            <person name="Poehlein A."/>
            <person name="Daniel R."/>
            <person name="Steinbuchel A."/>
        </authorList>
    </citation>
    <scope>NUCLEOTIDE SEQUENCE [LARGE SCALE GENOMIC DNA]</scope>
    <source>
        <strain evidence="5">SH22a</strain>
    </source>
</reference>
<dbReference type="HOGENOM" id="CLU_009600_0_4_11"/>
<dbReference type="GO" id="GO:0004040">
    <property type="term" value="F:amidase activity"/>
    <property type="evidence" value="ECO:0007669"/>
    <property type="project" value="UniProtKB-EC"/>
</dbReference>
<evidence type="ECO:0000259" key="4">
    <source>
        <dbReference type="Pfam" id="PF01425"/>
    </source>
</evidence>
<proteinExistence type="inferred from homology"/>
<dbReference type="PROSITE" id="PS00571">
    <property type="entry name" value="AMIDASES"/>
    <property type="match status" value="1"/>
</dbReference>
<evidence type="ECO:0000313" key="5">
    <source>
        <dbReference type="EMBL" id="AHH20014.1"/>
    </source>
</evidence>
<dbReference type="KEGG" id="nno:NONO_c52300"/>
<organism evidence="5 6">
    <name type="scientific">Nocardia nova SH22a</name>
    <dbReference type="NCBI Taxonomy" id="1415166"/>
    <lineage>
        <taxon>Bacteria</taxon>
        <taxon>Bacillati</taxon>
        <taxon>Actinomycetota</taxon>
        <taxon>Actinomycetes</taxon>
        <taxon>Mycobacteriales</taxon>
        <taxon>Nocardiaceae</taxon>
        <taxon>Nocardia</taxon>
    </lineage>
</organism>
<dbReference type="EC" id="3.5.1.4" evidence="3"/>
<dbReference type="Proteomes" id="UP000019150">
    <property type="component" value="Chromosome"/>
</dbReference>
<dbReference type="PANTHER" id="PTHR11895:SF7">
    <property type="entry name" value="GLUTAMYL-TRNA(GLN) AMIDOTRANSFERASE SUBUNIT A, MITOCHONDRIAL"/>
    <property type="match status" value="1"/>
</dbReference>
<dbReference type="InterPro" id="IPR000120">
    <property type="entry name" value="Amidase"/>
</dbReference>
<keyword evidence="6" id="KW-1185">Reference proteome</keyword>
<name>W5TLK1_9NOCA</name>
<dbReference type="PANTHER" id="PTHR11895">
    <property type="entry name" value="TRANSAMIDASE"/>
    <property type="match status" value="1"/>
</dbReference>
<dbReference type="InterPro" id="IPR036928">
    <property type="entry name" value="AS_sf"/>
</dbReference>
<feature type="domain" description="Amidase" evidence="4">
    <location>
        <begin position="25"/>
        <end position="447"/>
    </location>
</feature>
<dbReference type="NCBIfam" id="NF004717">
    <property type="entry name" value="PRK06061.1"/>
    <property type="match status" value="1"/>
</dbReference>
<dbReference type="Pfam" id="PF01425">
    <property type="entry name" value="Amidase"/>
    <property type="match status" value="1"/>
</dbReference>
<dbReference type="STRING" id="1415166.NONO_c52300"/>
<evidence type="ECO:0000256" key="2">
    <source>
        <dbReference type="ARBA" id="ARBA00009199"/>
    </source>
</evidence>
<dbReference type="OrthoDB" id="5175573at2"/>
<dbReference type="eggNOG" id="COG0154">
    <property type="taxonomic scope" value="Bacteria"/>
</dbReference>
<dbReference type="InterPro" id="IPR020556">
    <property type="entry name" value="Amidase_CS"/>
</dbReference>
<evidence type="ECO:0000256" key="3">
    <source>
        <dbReference type="ARBA" id="ARBA00012922"/>
    </source>
</evidence>
<accession>W5TLK1</accession>
<dbReference type="InterPro" id="IPR023631">
    <property type="entry name" value="Amidase_dom"/>
</dbReference>
<sequence>MSTDHELGLVDTAAALAAGELRSRELVATALTRIAQTQSSLNAFRTVRVEQALREADLADARLAAGERLPLLGVPIAIKDDMDIAGSPTRHGCAGPFPDKSSDGMATHRLRAAGAVIVGKTNLPEFGQWPFTEGTFGRTRNPWHLGHTTGGSSGGSAAAVAAGIVPAALGSDGAGSIRIPAAWTHLVGLKPQRGRVSTWPEPEAFYGLTCFGPLARSVEDAALLLDVATGNHRADMHQPPALSEPMLAVARRRDVGPLRIGLSTRIPFVGFRVALDRQVAEAVERLAAVAEGLGHIVERVDPPYRLIGAGFLPRSLHGLHECGKHVPDPALLDARTRANMRAGGPLGGPLITAAKYSERLAQGRFRNLFRTIDVLLTPTTATPAPEIGAFDALSNKETDRAMIEAAPFAWPWNVLGWPAINIPAGLTHDGLPLGAQLLGASGAEPTLIGLAAQLQDVERWHIRRPTATTAS</sequence>
<evidence type="ECO:0000256" key="1">
    <source>
        <dbReference type="ARBA" id="ARBA00001311"/>
    </source>
</evidence>
<dbReference type="PATRIC" id="fig|1415166.3.peg.5392"/>
<evidence type="ECO:0000313" key="6">
    <source>
        <dbReference type="Proteomes" id="UP000019150"/>
    </source>
</evidence>
<dbReference type="Gene3D" id="3.90.1300.10">
    <property type="entry name" value="Amidase signature (AS) domain"/>
    <property type="match status" value="1"/>
</dbReference>
<dbReference type="SUPFAM" id="SSF75304">
    <property type="entry name" value="Amidase signature (AS) enzymes"/>
    <property type="match status" value="1"/>
</dbReference>
<comment type="similarity">
    <text evidence="2">Belongs to the amidase family.</text>
</comment>